<proteinExistence type="predicted"/>
<accession>A0ABS4XNW0</accession>
<keyword evidence="3" id="KW-1185">Reference proteome</keyword>
<dbReference type="Proteomes" id="UP001195422">
    <property type="component" value="Unassembled WGS sequence"/>
</dbReference>
<reference evidence="2 3" key="1">
    <citation type="submission" date="2021-03" db="EMBL/GenBank/DDBJ databases">
        <title>Sequencing the genomes of 1000 actinobacteria strains.</title>
        <authorList>
            <person name="Klenk H.-P."/>
        </authorList>
    </citation>
    <scope>NUCLEOTIDE SEQUENCE [LARGE SCALE GENOMIC DNA]</scope>
    <source>
        <strain evidence="2 3">DSM 20168</strain>
    </source>
</reference>
<feature type="compositionally biased region" description="Basic and acidic residues" evidence="1">
    <location>
        <begin position="69"/>
        <end position="85"/>
    </location>
</feature>
<evidence type="ECO:0000313" key="3">
    <source>
        <dbReference type="Proteomes" id="UP001195422"/>
    </source>
</evidence>
<evidence type="ECO:0000256" key="1">
    <source>
        <dbReference type="SAM" id="MobiDB-lite"/>
    </source>
</evidence>
<dbReference type="EMBL" id="JAGIOJ010000001">
    <property type="protein sequence ID" value="MBP2398192.1"/>
    <property type="molecule type" value="Genomic_DNA"/>
</dbReference>
<name>A0ABS4XNW0_GLUPR</name>
<feature type="compositionally biased region" description="Basic and acidic residues" evidence="1">
    <location>
        <begin position="15"/>
        <end position="30"/>
    </location>
</feature>
<feature type="region of interest" description="Disordered" evidence="1">
    <location>
        <begin position="1"/>
        <end position="97"/>
    </location>
</feature>
<gene>
    <name evidence="2" type="ORF">JOF39_001273</name>
</gene>
<evidence type="ECO:0000313" key="2">
    <source>
        <dbReference type="EMBL" id="MBP2398192.1"/>
    </source>
</evidence>
<organism evidence="2 3">
    <name type="scientific">Glutamicibacter protophormiae</name>
    <name type="common">Brevibacterium protophormiae</name>
    <dbReference type="NCBI Taxonomy" id="37930"/>
    <lineage>
        <taxon>Bacteria</taxon>
        <taxon>Bacillati</taxon>
        <taxon>Actinomycetota</taxon>
        <taxon>Actinomycetes</taxon>
        <taxon>Micrococcales</taxon>
        <taxon>Micrococcaceae</taxon>
        <taxon>Glutamicibacter</taxon>
    </lineage>
</organism>
<protein>
    <submittedName>
        <fullName evidence="2">Uncharacterized protein</fullName>
    </submittedName>
</protein>
<feature type="compositionally biased region" description="Basic and acidic residues" evidence="1">
    <location>
        <begin position="43"/>
        <end position="59"/>
    </location>
</feature>
<comment type="caution">
    <text evidence="2">The sequence shown here is derived from an EMBL/GenBank/DDBJ whole genome shotgun (WGS) entry which is preliminary data.</text>
</comment>
<sequence>MPQLHRAGQRQRRGAGHDDQVQPLDADHDLPAGIAVGGNPADQHQRQQSDAVHGGDHGQFHRPAAQRAHLVDHGHGPHARGEGGGDHGAGQQRIVPL</sequence>